<keyword evidence="2 5" id="KW-0963">Cytoplasm</keyword>
<keyword evidence="9" id="KW-1185">Reference proteome</keyword>
<dbReference type="GO" id="GO:0006106">
    <property type="term" value="P:fumarate metabolic process"/>
    <property type="evidence" value="ECO:0007669"/>
    <property type="project" value="InterPro"/>
</dbReference>
<feature type="domain" description="Fumarate lyase N-terminal" evidence="6">
    <location>
        <begin position="27"/>
        <end position="366"/>
    </location>
</feature>
<dbReference type="InterPro" id="IPR020557">
    <property type="entry name" value="Fumarate_lyase_CS"/>
</dbReference>
<feature type="active site" description="Proton donor/acceptor" evidence="5">
    <location>
        <position position="212"/>
    </location>
</feature>
<dbReference type="PRINTS" id="PR00145">
    <property type="entry name" value="ARGSUCLYASE"/>
</dbReference>
<comment type="caution">
    <text evidence="8">The sequence shown here is derived from an EMBL/GenBank/DDBJ whole genome shotgun (WGS) entry which is preliminary data.</text>
</comment>
<evidence type="ECO:0000259" key="7">
    <source>
        <dbReference type="Pfam" id="PF10415"/>
    </source>
</evidence>
<keyword evidence="3 5" id="KW-0816">Tricarboxylic acid cycle</keyword>
<dbReference type="InterPro" id="IPR018951">
    <property type="entry name" value="Fumarase_C_C"/>
</dbReference>
<dbReference type="InterPro" id="IPR005677">
    <property type="entry name" value="Fum_hydII"/>
</dbReference>
<dbReference type="PANTHER" id="PTHR11444">
    <property type="entry name" value="ASPARTATEAMMONIA/ARGININOSUCCINATE/ADENYLOSUCCINATE LYASE"/>
    <property type="match status" value="1"/>
</dbReference>
<feature type="domain" description="Fumarase C C-terminal" evidence="7">
    <location>
        <begin position="434"/>
        <end position="485"/>
    </location>
</feature>
<proteinExistence type="inferred from homology"/>
<evidence type="ECO:0000256" key="4">
    <source>
        <dbReference type="ARBA" id="ARBA00023239"/>
    </source>
</evidence>
<organism evidence="8 9">
    <name type="scientific">Bremerella alba</name>
    <dbReference type="NCBI Taxonomy" id="980252"/>
    <lineage>
        <taxon>Bacteria</taxon>
        <taxon>Pseudomonadati</taxon>
        <taxon>Planctomycetota</taxon>
        <taxon>Planctomycetia</taxon>
        <taxon>Pirellulales</taxon>
        <taxon>Pirellulaceae</taxon>
        <taxon>Bremerella</taxon>
    </lineage>
</organism>
<comment type="function">
    <text evidence="5">Involved in the TCA cycle. Catalyzes the stereospecific interconversion of fumarate to L-malate.</text>
</comment>
<dbReference type="AlphaFoldDB" id="A0A7V9A696"/>
<reference evidence="8 9" key="1">
    <citation type="submission" date="2020-05" db="EMBL/GenBank/DDBJ databases">
        <title>Bremerella alba sp. nov., a novel planctomycete isolated from the surface of the macroalga Fucus spiralis.</title>
        <authorList>
            <person name="Godinho O."/>
            <person name="Botelho R."/>
            <person name="Albuquerque L."/>
            <person name="Wiegand S."/>
            <person name="Da Costa M.S."/>
            <person name="Lobo-Da-Cunha A."/>
            <person name="Jogler C."/>
            <person name="Lage O.M."/>
        </authorList>
    </citation>
    <scope>NUCLEOTIDE SEQUENCE [LARGE SCALE GENOMIC DNA]</scope>
    <source>
        <strain evidence="8 9">FF15</strain>
    </source>
</reference>
<dbReference type="GO" id="GO:0006099">
    <property type="term" value="P:tricarboxylic acid cycle"/>
    <property type="evidence" value="ECO:0007669"/>
    <property type="project" value="UniProtKB-UniRule"/>
</dbReference>
<feature type="binding site" evidence="5">
    <location>
        <begin position="121"/>
        <end position="123"/>
    </location>
    <ligand>
        <name>substrate</name>
    </ligand>
</feature>
<feature type="binding site" evidence="5">
    <location>
        <begin position="348"/>
        <end position="350"/>
    </location>
    <ligand>
        <name>substrate</name>
    </ligand>
</feature>
<dbReference type="PANTHER" id="PTHR11444:SF22">
    <property type="entry name" value="FUMARATE HYDRATASE CLASS II"/>
    <property type="match status" value="1"/>
</dbReference>
<dbReference type="Gene3D" id="1.10.40.30">
    <property type="entry name" value="Fumarase/aspartase (C-terminal domain)"/>
    <property type="match status" value="1"/>
</dbReference>
<feature type="binding site" evidence="5">
    <location>
        <position position="211"/>
    </location>
    <ligand>
        <name>substrate</name>
    </ligand>
</feature>
<dbReference type="EC" id="4.2.1.2" evidence="5"/>
<comment type="subunit">
    <text evidence="5">Homotetramer.</text>
</comment>
<dbReference type="Proteomes" id="UP000551616">
    <property type="component" value="Unassembled WGS sequence"/>
</dbReference>
<comment type="similarity">
    <text evidence="1 5">Belongs to the class-II fumarase/aspartase family. Fumarase subfamily.</text>
</comment>
<name>A0A7V9A696_9BACT</name>
<dbReference type="FunFam" id="1.10.40.30:FF:000002">
    <property type="entry name" value="Fumarate hydratase class II"/>
    <property type="match status" value="1"/>
</dbReference>
<dbReference type="Gene3D" id="1.20.200.10">
    <property type="entry name" value="Fumarase/aspartase (Central domain)"/>
    <property type="match status" value="1"/>
</dbReference>
<feature type="binding site" evidence="5">
    <location>
        <begin position="163"/>
        <end position="165"/>
    </location>
    <ligand>
        <name>substrate</name>
    </ligand>
</feature>
<dbReference type="HAMAP" id="MF_00743">
    <property type="entry name" value="FumaraseC"/>
    <property type="match status" value="1"/>
</dbReference>
<feature type="site" description="Important for catalytic activity" evidence="5">
    <location>
        <position position="355"/>
    </location>
</feature>
<dbReference type="InterPro" id="IPR008948">
    <property type="entry name" value="L-Aspartase-like"/>
</dbReference>
<evidence type="ECO:0000256" key="3">
    <source>
        <dbReference type="ARBA" id="ARBA00022532"/>
    </source>
</evidence>
<feature type="active site" evidence="5">
    <location>
        <position position="342"/>
    </location>
</feature>
<dbReference type="Pfam" id="PF00206">
    <property type="entry name" value="Lyase_1"/>
    <property type="match status" value="1"/>
</dbReference>
<dbReference type="FunFam" id="1.10.275.10:FF:000001">
    <property type="entry name" value="Fumarate hydratase, mitochondrial"/>
    <property type="match status" value="1"/>
</dbReference>
<feature type="binding site" evidence="5">
    <location>
        <position position="343"/>
    </location>
    <ligand>
        <name>substrate</name>
    </ligand>
</feature>
<dbReference type="InterPro" id="IPR000362">
    <property type="entry name" value="Fumarate_lyase_fam"/>
</dbReference>
<evidence type="ECO:0000313" key="8">
    <source>
        <dbReference type="EMBL" id="MBA2114053.1"/>
    </source>
</evidence>
<gene>
    <name evidence="5 8" type="primary">fumC</name>
    <name evidence="8" type="ORF">HOV93_12070</name>
</gene>
<feature type="binding site" description="in site B" evidence="5">
    <location>
        <begin position="153"/>
        <end position="156"/>
    </location>
    <ligand>
        <name>substrate</name>
    </ligand>
</feature>
<dbReference type="FunFam" id="1.20.200.10:FF:000001">
    <property type="entry name" value="Fumarate hydratase, mitochondrial"/>
    <property type="match status" value="1"/>
</dbReference>
<dbReference type="InterPro" id="IPR022761">
    <property type="entry name" value="Fumarate_lyase_N"/>
</dbReference>
<comment type="pathway">
    <text evidence="5">Carbohydrate metabolism; tricarboxylic acid cycle; (S)-malate from fumarate: step 1/1.</text>
</comment>
<dbReference type="EMBL" id="JABRWO010000003">
    <property type="protein sequence ID" value="MBA2114053.1"/>
    <property type="molecule type" value="Genomic_DNA"/>
</dbReference>
<dbReference type="GO" id="GO:0005737">
    <property type="term" value="C:cytoplasm"/>
    <property type="evidence" value="ECO:0007669"/>
    <property type="project" value="UniProtKB-SubCell"/>
</dbReference>
<evidence type="ECO:0000256" key="1">
    <source>
        <dbReference type="ARBA" id="ARBA00009084"/>
    </source>
</evidence>
<comment type="catalytic activity">
    <reaction evidence="5">
        <text>(S)-malate = fumarate + H2O</text>
        <dbReference type="Rhea" id="RHEA:12460"/>
        <dbReference type="ChEBI" id="CHEBI:15377"/>
        <dbReference type="ChEBI" id="CHEBI:15589"/>
        <dbReference type="ChEBI" id="CHEBI:29806"/>
        <dbReference type="EC" id="4.2.1.2"/>
    </reaction>
</comment>
<dbReference type="PRINTS" id="PR00149">
    <property type="entry name" value="FUMRATELYASE"/>
</dbReference>
<evidence type="ECO:0000259" key="6">
    <source>
        <dbReference type="Pfam" id="PF00206"/>
    </source>
</evidence>
<evidence type="ECO:0000256" key="5">
    <source>
        <dbReference type="HAMAP-Rule" id="MF_00743"/>
    </source>
</evidence>
<comment type="miscellaneous">
    <text evidence="5">There are 2 substrate-binding sites: the catalytic A site, and the non-catalytic B site that may play a role in the transfer of substrate or product between the active site and the solvent. Alternatively, the B site may bind allosteric effectors.</text>
</comment>
<accession>A0A7V9A696</accession>
<protein>
    <recommendedName>
        <fullName evidence="5">Fumarate hydratase class II</fullName>
        <shortName evidence="5">Fumarase C</shortName>
        <ecNumber evidence="5">4.2.1.2</ecNumber>
    </recommendedName>
    <alternativeName>
        <fullName evidence="5">Aerobic fumarase</fullName>
    </alternativeName>
    <alternativeName>
        <fullName evidence="5">Iron-independent fumarase</fullName>
    </alternativeName>
</protein>
<keyword evidence="4 5" id="KW-0456">Lyase</keyword>
<dbReference type="SUPFAM" id="SSF48557">
    <property type="entry name" value="L-aspartase-like"/>
    <property type="match status" value="1"/>
</dbReference>
<dbReference type="UniPathway" id="UPA00223">
    <property type="reaction ID" value="UER01007"/>
</dbReference>
<sequence>MPPVVKKHPLDKAQLMSQFRTEKDSMGEVQVPANAYYSAQTQRAVENFPISGWTLPPALIHAMGWVKYSCAVANRDLGKLTGTGKNPLSDDQVKALLDACIEVREGKLDGEFPIDVFQTGSGTSSNMNVNEVISNRAIEIIGGDRLAATKPIHPNDHVNMGQSTNDTFPTAIHVAAAMQIKLSLIPALEKLHASLKKKAEAWDKIIKIGRTHLMDATPLRLGQEFGGFARQVELSIKRAKIALESVLELPVGGTAVGTGINTHPQFSEKVCAALAEGLDIPFIEAVDHFEAAANRDGLVQCHSELKTIATTMFNFANNVRWLGSGPRCGFYEVALPTRQPGSSIMPGKVNPVMCESMMQVTAKVIGNDGCMALSGAAGGNFQLNIMMPVMGHTVLESIHLLANSCDAFVDFCVDEMEANEDQCNAAVEQSLSMCTSLNPLIGYDKAAKMAKDAFASGKTIRELAEEQGEIEPEALKDALDPWKMTYPHE</sequence>
<dbReference type="NCBIfam" id="NF008909">
    <property type="entry name" value="PRK12273.1"/>
    <property type="match status" value="1"/>
</dbReference>
<dbReference type="CDD" id="cd01362">
    <property type="entry name" value="Fumarase_classII"/>
    <property type="match status" value="1"/>
</dbReference>
<evidence type="ECO:0000313" key="9">
    <source>
        <dbReference type="Proteomes" id="UP000551616"/>
    </source>
</evidence>
<dbReference type="GO" id="GO:0004333">
    <property type="term" value="F:fumarate hydratase activity"/>
    <property type="evidence" value="ECO:0007669"/>
    <property type="project" value="UniProtKB-UniRule"/>
</dbReference>
<dbReference type="Gene3D" id="1.10.275.10">
    <property type="entry name" value="Fumarase/aspartase (N-terminal domain)"/>
    <property type="match status" value="1"/>
</dbReference>
<dbReference type="PROSITE" id="PS00163">
    <property type="entry name" value="FUMARATE_LYASES"/>
    <property type="match status" value="1"/>
</dbReference>
<comment type="subcellular location">
    <subcellularLocation>
        <location evidence="5">Cytoplasm</location>
    </subcellularLocation>
</comment>
<evidence type="ECO:0000256" key="2">
    <source>
        <dbReference type="ARBA" id="ARBA00022490"/>
    </source>
</evidence>
<dbReference type="Pfam" id="PF10415">
    <property type="entry name" value="FumaraseC_C"/>
    <property type="match status" value="1"/>
</dbReference>
<dbReference type="InterPro" id="IPR024083">
    <property type="entry name" value="Fumarase/histidase_N"/>
</dbReference>